<gene>
    <name evidence="1" type="ORF">FDENT_2664</name>
</gene>
<dbReference type="AlphaFoldDB" id="A0A8H6CUR7"/>
<proteinExistence type="predicted"/>
<keyword evidence="2" id="KW-1185">Reference proteome</keyword>
<dbReference type="Proteomes" id="UP000562682">
    <property type="component" value="Unassembled WGS sequence"/>
</dbReference>
<name>A0A8H6CUR7_9HYPO</name>
<evidence type="ECO:0000313" key="1">
    <source>
        <dbReference type="EMBL" id="KAF5692789.1"/>
    </source>
</evidence>
<comment type="caution">
    <text evidence="1">The sequence shown here is derived from an EMBL/GenBank/DDBJ whole genome shotgun (WGS) entry which is preliminary data.</text>
</comment>
<protein>
    <submittedName>
        <fullName evidence="1">Uncharacterized protein</fullName>
    </submittedName>
</protein>
<sequence length="176" mass="19802">MDEAIQLVGDRELSFERSALRLGKGLALYYYGNEAVYNPLTSAQAWKECHSDARKVTEETGIYVQWKWMWLGGQVASAFEKLGEITISHRISYDDNRVSPAESYVGAYETLQGNFTAAGAHFRQNMLTAHEMLSDDTDENDADASFVLFRSLLHTGDDVHALVAFESIGPMERRLK</sequence>
<accession>A0A8H6CUR7</accession>
<organism evidence="1 2">
    <name type="scientific">Fusarium denticulatum</name>
    <dbReference type="NCBI Taxonomy" id="48507"/>
    <lineage>
        <taxon>Eukaryota</taxon>
        <taxon>Fungi</taxon>
        <taxon>Dikarya</taxon>
        <taxon>Ascomycota</taxon>
        <taxon>Pezizomycotina</taxon>
        <taxon>Sordariomycetes</taxon>
        <taxon>Hypocreomycetidae</taxon>
        <taxon>Hypocreales</taxon>
        <taxon>Nectriaceae</taxon>
        <taxon>Fusarium</taxon>
        <taxon>Fusarium fujikuroi species complex</taxon>
    </lineage>
</organism>
<dbReference type="EMBL" id="JAAOAK010000059">
    <property type="protein sequence ID" value="KAF5692789.1"/>
    <property type="molecule type" value="Genomic_DNA"/>
</dbReference>
<reference evidence="1 2" key="1">
    <citation type="submission" date="2020-05" db="EMBL/GenBank/DDBJ databases">
        <title>Identification and distribution of gene clusters putatively required for synthesis of sphingolipid metabolism inhibitors in phylogenetically diverse species of the filamentous fungus Fusarium.</title>
        <authorList>
            <person name="Kim H.-S."/>
            <person name="Busman M."/>
            <person name="Brown D.W."/>
            <person name="Divon H."/>
            <person name="Uhlig S."/>
            <person name="Proctor R.H."/>
        </authorList>
    </citation>
    <scope>NUCLEOTIDE SEQUENCE [LARGE SCALE GENOMIC DNA]</scope>
    <source>
        <strain evidence="1 2">NRRL 25311</strain>
    </source>
</reference>
<evidence type="ECO:0000313" key="2">
    <source>
        <dbReference type="Proteomes" id="UP000562682"/>
    </source>
</evidence>